<evidence type="ECO:0000313" key="4">
    <source>
        <dbReference type="EMBL" id="CAG7592853.1"/>
    </source>
</evidence>
<dbReference type="Pfam" id="PF03461">
    <property type="entry name" value="TRCF"/>
    <property type="match status" value="1"/>
</dbReference>
<keyword evidence="1" id="KW-0378">Hydrolase</keyword>
<dbReference type="InterPro" id="IPR027417">
    <property type="entry name" value="P-loop_NTPase"/>
</dbReference>
<dbReference type="EMBL" id="CAJVAF010000292">
    <property type="protein sequence ID" value="CAG7592853.1"/>
    <property type="molecule type" value="Genomic_DNA"/>
</dbReference>
<dbReference type="AlphaFoldDB" id="A0A8S4BV02"/>
<dbReference type="GO" id="GO:0016787">
    <property type="term" value="F:hydrolase activity"/>
    <property type="evidence" value="ECO:0007669"/>
    <property type="project" value="UniProtKB-KW"/>
</dbReference>
<sequence length="332" mass="37579">VTPRINYLDEIEEQLKKLVPELKVVKAQGSLVSSKLDQVMNDFYDHKFDILLSTSIIESGLDIMSANTMIVDRAHMFGLSQLYQMRGRVGRGEAQAYAYFLAPRTNLLSPVAKKRLEIIQSLQALGSGFNIASHDMDNRGYGNLLGDEQSGHIREVGIELYQKMLADTIAQMQGNEEFEANKEWSPILNLGVSVQIPEDYIDDVTLRLSLYRQIANIVEEEECERFATEMVDRFGKLPEEVEHLFDIIKIKQLARKANVLKVEAGAKGLIFSFRDNKANSNINILEIITSEREFEAKLKPDGKVLFLLRATATHYEKIKSARRILLKLAGTT</sequence>
<dbReference type="InterPro" id="IPR005118">
    <property type="entry name" value="TRCF_C"/>
</dbReference>
<dbReference type="SMART" id="SM00490">
    <property type="entry name" value="HELICc"/>
    <property type="match status" value="1"/>
</dbReference>
<dbReference type="Gene3D" id="3.40.50.300">
    <property type="entry name" value="P-loop containing nucleotide triphosphate hydrolases"/>
    <property type="match status" value="1"/>
</dbReference>
<keyword evidence="2 4" id="KW-0547">Nucleotide-binding</keyword>
<dbReference type="GO" id="GO:0006281">
    <property type="term" value="P:DNA repair"/>
    <property type="evidence" value="ECO:0007669"/>
    <property type="project" value="InterPro"/>
</dbReference>
<gene>
    <name evidence="4" type="ORF">MHYMCMPASI_00629</name>
</gene>
<dbReference type="PANTHER" id="PTHR47964">
    <property type="entry name" value="ATP-DEPENDENT DNA HELICASE HOMOLOG RECG, CHLOROPLASTIC"/>
    <property type="match status" value="1"/>
</dbReference>
<comment type="caution">
    <text evidence="4">The sequence shown here is derived from an EMBL/GenBank/DDBJ whole genome shotgun (WGS) entry which is preliminary data.</text>
</comment>
<keyword evidence="2 4" id="KW-0347">Helicase</keyword>
<keyword evidence="5" id="KW-1185">Reference proteome</keyword>
<feature type="domain" description="Helicase C-terminal" evidence="3">
    <location>
        <begin position="1"/>
        <end position="137"/>
    </location>
</feature>
<name>A0A8S4BV02_9ACAR</name>
<proteinExistence type="predicted"/>
<evidence type="ECO:0000259" key="3">
    <source>
        <dbReference type="PROSITE" id="PS51194"/>
    </source>
</evidence>
<dbReference type="PROSITE" id="PS51194">
    <property type="entry name" value="HELICASE_CTER"/>
    <property type="match status" value="1"/>
</dbReference>
<evidence type="ECO:0000256" key="1">
    <source>
        <dbReference type="ARBA" id="ARBA00022801"/>
    </source>
</evidence>
<dbReference type="PANTHER" id="PTHR47964:SF1">
    <property type="entry name" value="ATP-DEPENDENT DNA HELICASE HOMOLOG RECG, CHLOROPLASTIC"/>
    <property type="match status" value="1"/>
</dbReference>
<keyword evidence="2 4" id="KW-0067">ATP-binding</keyword>
<dbReference type="InterPro" id="IPR037235">
    <property type="entry name" value="TRCF-like_C_D7"/>
</dbReference>
<dbReference type="Gene3D" id="3.90.1150.50">
    <property type="entry name" value="Transcription-repair-coupling factor, D7 domain"/>
    <property type="match status" value="1"/>
</dbReference>
<dbReference type="InterPro" id="IPR001650">
    <property type="entry name" value="Helicase_C-like"/>
</dbReference>
<feature type="non-terminal residue" evidence="4">
    <location>
        <position position="1"/>
    </location>
</feature>
<dbReference type="Pfam" id="PF00271">
    <property type="entry name" value="Helicase_C"/>
    <property type="match status" value="1"/>
</dbReference>
<evidence type="ECO:0000313" key="5">
    <source>
        <dbReference type="Proteomes" id="UP000837675"/>
    </source>
</evidence>
<organism evidence="4 5">
    <name type="scientific">Hyalomma marginatum</name>
    <dbReference type="NCBI Taxonomy" id="34627"/>
    <lineage>
        <taxon>Eukaryota</taxon>
        <taxon>Metazoa</taxon>
        <taxon>Ecdysozoa</taxon>
        <taxon>Arthropoda</taxon>
        <taxon>Chelicerata</taxon>
        <taxon>Arachnida</taxon>
        <taxon>Acari</taxon>
        <taxon>Parasitiformes</taxon>
        <taxon>Ixodida</taxon>
        <taxon>Ixodoidea</taxon>
        <taxon>Ixodidae</taxon>
        <taxon>Hyalomminae</taxon>
        <taxon>Hyalomma</taxon>
    </lineage>
</organism>
<protein>
    <submittedName>
        <fullName evidence="4">DEAD/DEAH box helicase</fullName>
    </submittedName>
</protein>
<dbReference type="SUPFAM" id="SSF143517">
    <property type="entry name" value="TRCF domain-like"/>
    <property type="match status" value="1"/>
</dbReference>
<accession>A0A8S4BV02</accession>
<dbReference type="GO" id="GO:0003678">
    <property type="term" value="F:DNA helicase activity"/>
    <property type="evidence" value="ECO:0007669"/>
    <property type="project" value="TreeGrafter"/>
</dbReference>
<dbReference type="SMART" id="SM00982">
    <property type="entry name" value="TRCF"/>
    <property type="match status" value="1"/>
</dbReference>
<dbReference type="Proteomes" id="UP000837675">
    <property type="component" value="Unassembled WGS sequence"/>
</dbReference>
<evidence type="ECO:0000256" key="2">
    <source>
        <dbReference type="ARBA" id="ARBA00022806"/>
    </source>
</evidence>
<reference evidence="4" key="1">
    <citation type="submission" date="2021-06" db="EMBL/GenBank/DDBJ databases">
        <authorList>
            <person name="Nardi T."/>
            <person name="Nardi T."/>
        </authorList>
    </citation>
    <scope>NUCLEOTIDE SEQUENCE</scope>
</reference>
<dbReference type="SUPFAM" id="SSF52540">
    <property type="entry name" value="P-loop containing nucleoside triphosphate hydrolases"/>
    <property type="match status" value="1"/>
</dbReference>
<dbReference type="InterPro" id="IPR047112">
    <property type="entry name" value="RecG/Mfd"/>
</dbReference>